<dbReference type="InterPro" id="IPR033948">
    <property type="entry name" value="ETF_beta_N"/>
</dbReference>
<dbReference type="OrthoDB" id="9804960at2"/>
<reference evidence="2" key="1">
    <citation type="submission" date="2012-03" db="EMBL/GenBank/DDBJ databases">
        <title>Complete sequence of Fervidobacterium pennivorans DSM 9078.</title>
        <authorList>
            <consortium name="US DOE Joint Genome Institute"/>
            <person name="Lucas S."/>
            <person name="Han J."/>
            <person name="Lapidus A."/>
            <person name="Cheng J.-F."/>
            <person name="Goodwin L."/>
            <person name="Pitluck S."/>
            <person name="Peters L."/>
            <person name="Ovchinnikova G."/>
            <person name="Lu M."/>
            <person name="Detter J.C."/>
            <person name="Han C."/>
            <person name="Tapia R."/>
            <person name="Land M."/>
            <person name="Hauser L."/>
            <person name="Kyrpides N."/>
            <person name="Ivanova N."/>
            <person name="Pagani I."/>
            <person name="Noll K.M."/>
            <person name="Woyke T."/>
        </authorList>
    </citation>
    <scope>NUCLEOTIDE SEQUENCE</scope>
    <source>
        <strain evidence="2">DSM 9078</strain>
    </source>
</reference>
<dbReference type="AlphaFoldDB" id="H9UCL7"/>
<keyword evidence="3" id="KW-1185">Reference proteome</keyword>
<name>H9UCL7_FERPD</name>
<evidence type="ECO:0000313" key="3">
    <source>
        <dbReference type="Proteomes" id="UP000007384"/>
    </source>
</evidence>
<protein>
    <submittedName>
        <fullName evidence="2">Electron transfer flavoprotein, beta subunit</fullName>
    </submittedName>
</protein>
<evidence type="ECO:0000313" key="2">
    <source>
        <dbReference type="EMBL" id="AFG35260.1"/>
    </source>
</evidence>
<dbReference type="InterPro" id="IPR014730">
    <property type="entry name" value="ETF_a/b_N"/>
</dbReference>
<dbReference type="PIRSF" id="PIRSF000090">
    <property type="entry name" value="Beta-ETF"/>
    <property type="match status" value="1"/>
</dbReference>
<dbReference type="RefSeq" id="WP_014451700.1">
    <property type="nucleotide sequence ID" value="NC_017095.1"/>
</dbReference>
<gene>
    <name evidence="2" type="ordered locus">Ferpe_1161</name>
</gene>
<dbReference type="PANTHER" id="PTHR21294:SF17">
    <property type="entry name" value="PROTEIN FIXA"/>
    <property type="match status" value="1"/>
</dbReference>
<sequence length="264" mass="29084">MSFRIIVFAKQVPDTTEVRVDPIKGTLIRDGVKSIMNPEDKNALEVALQLKDKYGAKVTVITMGPPSAEAILRESYAMGADEAVLITDPLYAGSDTWVTSMILAKAAQMMGFDLILTGRQAIDGDTAQVGIEIAEHLKIPVIAYAVDLKIEGERVIVTRELDNTYEVVSTRIPCLVTCTKELNKPRYMRVENIFGCFDRPISIFNNSVLKFDKNEVGLVGSPTKVRRTFTKGPKEQGTIFNGTADEAAELILSKLKAEKLISEQ</sequence>
<organism evidence="2 3">
    <name type="scientific">Fervidobacterium pennivorans (strain DSM 9078 / Ven5)</name>
    <dbReference type="NCBI Taxonomy" id="771875"/>
    <lineage>
        <taxon>Bacteria</taxon>
        <taxon>Thermotogati</taxon>
        <taxon>Thermotogota</taxon>
        <taxon>Thermotogae</taxon>
        <taxon>Thermotogales</taxon>
        <taxon>Fervidobacteriaceae</taxon>
        <taxon>Fervidobacterium</taxon>
    </lineage>
</organism>
<feature type="domain" description="Electron transfer flavoprotein alpha/beta-subunit N-terminal" evidence="1">
    <location>
        <begin position="24"/>
        <end position="213"/>
    </location>
</feature>
<accession>H9UCL7</accession>
<dbReference type="STRING" id="771875.Ferpe_1161"/>
<dbReference type="SUPFAM" id="SSF52402">
    <property type="entry name" value="Adenine nucleotide alpha hydrolases-like"/>
    <property type="match status" value="1"/>
</dbReference>
<dbReference type="InterPro" id="IPR014729">
    <property type="entry name" value="Rossmann-like_a/b/a_fold"/>
</dbReference>
<dbReference type="Pfam" id="PF01012">
    <property type="entry name" value="ETF"/>
    <property type="match status" value="1"/>
</dbReference>
<dbReference type="eggNOG" id="COG2086">
    <property type="taxonomic scope" value="Bacteria"/>
</dbReference>
<dbReference type="InterPro" id="IPR012255">
    <property type="entry name" value="ETF_b"/>
</dbReference>
<proteinExistence type="predicted"/>
<dbReference type="GO" id="GO:0009055">
    <property type="term" value="F:electron transfer activity"/>
    <property type="evidence" value="ECO:0007669"/>
    <property type="project" value="InterPro"/>
</dbReference>
<dbReference type="SMART" id="SM00893">
    <property type="entry name" value="ETF"/>
    <property type="match status" value="1"/>
</dbReference>
<dbReference type="PANTHER" id="PTHR21294">
    <property type="entry name" value="ELECTRON TRANSFER FLAVOPROTEIN BETA-SUBUNIT"/>
    <property type="match status" value="1"/>
</dbReference>
<dbReference type="EMBL" id="CP003260">
    <property type="protein sequence ID" value="AFG35260.1"/>
    <property type="molecule type" value="Genomic_DNA"/>
</dbReference>
<evidence type="ECO:0000259" key="1">
    <source>
        <dbReference type="SMART" id="SM00893"/>
    </source>
</evidence>
<dbReference type="PATRIC" id="fig|771875.3.peg.1186"/>
<dbReference type="CDD" id="cd01714">
    <property type="entry name" value="ETF_beta"/>
    <property type="match status" value="1"/>
</dbReference>
<dbReference type="Gene3D" id="3.40.50.620">
    <property type="entry name" value="HUPs"/>
    <property type="match status" value="1"/>
</dbReference>
<dbReference type="KEGG" id="fpe:Ferpe_1161"/>
<dbReference type="HOGENOM" id="CLU_060196_2_1_0"/>
<dbReference type="Proteomes" id="UP000007384">
    <property type="component" value="Chromosome"/>
</dbReference>